<keyword evidence="3" id="KW-0812">Transmembrane</keyword>
<dbReference type="SMART" id="SM01117">
    <property type="entry name" value="Cyt-b5"/>
    <property type="match status" value="1"/>
</dbReference>
<dbReference type="InterPro" id="IPR001199">
    <property type="entry name" value="Cyt_B5-like_heme/steroid-bd"/>
</dbReference>
<keyword evidence="11" id="KW-1185">Reference proteome</keyword>
<dbReference type="FunFam" id="3.10.120.10:FF:000002">
    <property type="entry name" value="Cytochrome b5 type B"/>
    <property type="match status" value="1"/>
</dbReference>
<reference evidence="10 11" key="1">
    <citation type="submission" date="2015-09" db="EMBL/GenBank/DDBJ databases">
        <title>Draft genome of the scarab beetle Oryctes borbonicus.</title>
        <authorList>
            <person name="Meyer J.M."/>
            <person name="Markov G.V."/>
            <person name="Baskaran P."/>
            <person name="Herrmann M."/>
            <person name="Sommer R.J."/>
            <person name="Roedelsperger C."/>
        </authorList>
    </citation>
    <scope>NUCLEOTIDE SEQUENCE [LARGE SCALE GENOMIC DNA]</scope>
    <source>
        <strain evidence="10">OB123</strain>
        <tissue evidence="10">Whole animal</tissue>
    </source>
</reference>
<evidence type="ECO:0000256" key="6">
    <source>
        <dbReference type="ARBA" id="ARBA00023136"/>
    </source>
</evidence>
<sequence length="125" mass="14174">MSMATEIFTPSRHEFNYVNVNGKPRSENTPEEFSLEEIADHDNLTDCWIVVYDRVYDITKFINEHPGGADVLLEHAGRDATIAFRSTGHSSLAIKTLEKYYVGNLPIRQRIFRKPGGFVVSNMPA</sequence>
<evidence type="ECO:0000256" key="7">
    <source>
        <dbReference type="ARBA" id="ARBA00038168"/>
    </source>
</evidence>
<name>A0A0T6AU63_9SCAR</name>
<proteinExistence type="inferred from homology"/>
<evidence type="ECO:0000313" key="10">
    <source>
        <dbReference type="EMBL" id="KRT78582.1"/>
    </source>
</evidence>
<dbReference type="InterPro" id="IPR050668">
    <property type="entry name" value="Cytochrome_b5"/>
</dbReference>
<organism evidence="10 11">
    <name type="scientific">Oryctes borbonicus</name>
    <dbReference type="NCBI Taxonomy" id="1629725"/>
    <lineage>
        <taxon>Eukaryota</taxon>
        <taxon>Metazoa</taxon>
        <taxon>Ecdysozoa</taxon>
        <taxon>Arthropoda</taxon>
        <taxon>Hexapoda</taxon>
        <taxon>Insecta</taxon>
        <taxon>Pterygota</taxon>
        <taxon>Neoptera</taxon>
        <taxon>Endopterygota</taxon>
        <taxon>Coleoptera</taxon>
        <taxon>Polyphaga</taxon>
        <taxon>Scarabaeiformia</taxon>
        <taxon>Scarabaeidae</taxon>
        <taxon>Dynastinae</taxon>
        <taxon>Oryctes</taxon>
    </lineage>
</organism>
<dbReference type="InterPro" id="IPR018506">
    <property type="entry name" value="Cyt_B5_heme-BS"/>
</dbReference>
<dbReference type="GO" id="GO:0020037">
    <property type="term" value="F:heme binding"/>
    <property type="evidence" value="ECO:0007669"/>
    <property type="project" value="UniProtKB-UniRule"/>
</dbReference>
<dbReference type="AlphaFoldDB" id="A0A0T6AU63"/>
<dbReference type="GO" id="GO:0016020">
    <property type="term" value="C:membrane"/>
    <property type="evidence" value="ECO:0007669"/>
    <property type="project" value="UniProtKB-SubCell"/>
</dbReference>
<accession>A0A0T6AU63</accession>
<dbReference type="EMBL" id="LJIG01022813">
    <property type="protein sequence ID" value="KRT78582.1"/>
    <property type="molecule type" value="Genomic_DNA"/>
</dbReference>
<evidence type="ECO:0000256" key="2">
    <source>
        <dbReference type="ARBA" id="ARBA00022617"/>
    </source>
</evidence>
<comment type="caution">
    <text evidence="10">The sequence shown here is derived from an EMBL/GenBank/DDBJ whole genome shotgun (WGS) entry which is preliminary data.</text>
</comment>
<gene>
    <name evidence="10" type="ORF">AMK59_8114</name>
</gene>
<keyword evidence="6" id="KW-0472">Membrane</keyword>
<dbReference type="Proteomes" id="UP000051574">
    <property type="component" value="Unassembled WGS sequence"/>
</dbReference>
<dbReference type="PROSITE" id="PS00191">
    <property type="entry name" value="CYTOCHROME_B5_1"/>
    <property type="match status" value="1"/>
</dbReference>
<keyword evidence="5 8" id="KW-0408">Iron</keyword>
<comment type="subcellular location">
    <subcellularLocation>
        <location evidence="1">Membrane</location>
    </subcellularLocation>
</comment>
<dbReference type="PANTHER" id="PTHR19359">
    <property type="entry name" value="CYTOCHROME B5"/>
    <property type="match status" value="1"/>
</dbReference>
<dbReference type="InterPro" id="IPR036400">
    <property type="entry name" value="Cyt_B5-like_heme/steroid_sf"/>
</dbReference>
<protein>
    <recommendedName>
        <fullName evidence="9">Cytochrome b5 heme-binding domain-containing protein</fullName>
    </recommendedName>
</protein>
<dbReference type="PRINTS" id="PR00363">
    <property type="entry name" value="CYTOCHROMEB5"/>
</dbReference>
<evidence type="ECO:0000256" key="1">
    <source>
        <dbReference type="ARBA" id="ARBA00004370"/>
    </source>
</evidence>
<keyword evidence="2 8" id="KW-0349">Heme</keyword>
<dbReference type="PROSITE" id="PS50255">
    <property type="entry name" value="CYTOCHROME_B5_2"/>
    <property type="match status" value="1"/>
</dbReference>
<keyword evidence="4 8" id="KW-0479">Metal-binding</keyword>
<evidence type="ECO:0000256" key="5">
    <source>
        <dbReference type="ARBA" id="ARBA00023004"/>
    </source>
</evidence>
<dbReference type="Pfam" id="PF00173">
    <property type="entry name" value="Cyt-b5"/>
    <property type="match status" value="1"/>
</dbReference>
<dbReference type="OrthoDB" id="260519at2759"/>
<dbReference type="GO" id="GO:0046872">
    <property type="term" value="F:metal ion binding"/>
    <property type="evidence" value="ECO:0007669"/>
    <property type="project" value="UniProtKB-UniRule"/>
</dbReference>
<evidence type="ECO:0000313" key="11">
    <source>
        <dbReference type="Proteomes" id="UP000051574"/>
    </source>
</evidence>
<dbReference type="SUPFAM" id="SSF55856">
    <property type="entry name" value="Cytochrome b5-like heme/steroid binding domain"/>
    <property type="match status" value="1"/>
</dbReference>
<evidence type="ECO:0000259" key="9">
    <source>
        <dbReference type="PROSITE" id="PS50255"/>
    </source>
</evidence>
<evidence type="ECO:0000256" key="4">
    <source>
        <dbReference type="ARBA" id="ARBA00022723"/>
    </source>
</evidence>
<dbReference type="Gene3D" id="3.10.120.10">
    <property type="entry name" value="Cytochrome b5-like heme/steroid binding domain"/>
    <property type="match status" value="1"/>
</dbReference>
<evidence type="ECO:0000256" key="3">
    <source>
        <dbReference type="ARBA" id="ARBA00022692"/>
    </source>
</evidence>
<dbReference type="PANTHER" id="PTHR19359:SF41">
    <property type="entry name" value="GEO08203P1"/>
    <property type="match status" value="1"/>
</dbReference>
<feature type="domain" description="Cytochrome b5 heme-binding" evidence="9">
    <location>
        <begin position="30"/>
        <end position="106"/>
    </location>
</feature>
<comment type="similarity">
    <text evidence="7 8">Belongs to the cytochrome b5 family.</text>
</comment>
<evidence type="ECO:0000256" key="8">
    <source>
        <dbReference type="RuleBase" id="RU362121"/>
    </source>
</evidence>